<dbReference type="EnsemblMetazoa" id="CJA00327.1">
    <property type="protein sequence ID" value="CJA00327.1"/>
    <property type="gene ID" value="WBGene00119531"/>
</dbReference>
<evidence type="ECO:0000313" key="3">
    <source>
        <dbReference type="Proteomes" id="UP000005237"/>
    </source>
</evidence>
<keyword evidence="3" id="KW-1185">Reference proteome</keyword>
<feature type="compositionally biased region" description="Basic and acidic residues" evidence="1">
    <location>
        <begin position="45"/>
        <end position="54"/>
    </location>
</feature>
<organism evidence="2 3">
    <name type="scientific">Caenorhabditis japonica</name>
    <dbReference type="NCBI Taxonomy" id="281687"/>
    <lineage>
        <taxon>Eukaryota</taxon>
        <taxon>Metazoa</taxon>
        <taxon>Ecdysozoa</taxon>
        <taxon>Nematoda</taxon>
        <taxon>Chromadorea</taxon>
        <taxon>Rhabditida</taxon>
        <taxon>Rhabditina</taxon>
        <taxon>Rhabditomorpha</taxon>
        <taxon>Rhabditoidea</taxon>
        <taxon>Rhabditidae</taxon>
        <taxon>Peloderinae</taxon>
        <taxon>Caenorhabditis</taxon>
    </lineage>
</organism>
<evidence type="ECO:0000313" key="2">
    <source>
        <dbReference type="EnsemblMetazoa" id="CJA00327.1"/>
    </source>
</evidence>
<proteinExistence type="predicted"/>
<dbReference type="AlphaFoldDB" id="A0A8R1DEP3"/>
<accession>A0A8R1DEP3</accession>
<protein>
    <submittedName>
        <fullName evidence="2">Uncharacterized protein</fullName>
    </submittedName>
</protein>
<sequence length="629" mass="72963">MPRDSGRNQSRRSHEKGRSELSDIEKKVQELERKLQKQDQQLAKDAQRLKKDYGIDVSLNEDTSRSPAVDPYLLADSDDRFMYNSSPAHRDFHDDPYYNRMPSPRFDFEPQFGDAEFDRMAELGFEQGHDFQDFDLIPPRKRFCDEVDIQVDEIPRWPMDEESPPQEEALQLHPPSFYREDVRVEPMPIFPMDGATDEDRRGDVLSEYRAKLAVARSRDERARIQMEMIAIQAERADRRSKDDRRDRKERETERKDTARKKINELRTKAILDMKEQEIEKRRIDRERRHAELKKQDRDGKRRSTVDRAPISTSSAAPSRQHDQFDSDEIFLEHLKSVFGKIVCSAERSDSKKGNEYVGSCHVINIPKEMLCATSGSREKGDAYKKAISRYVSKLVDLGVFEDKFRKLMVQNPKLRRFMAELIEPLCNDIAIFGTQISVTDSTDKKNQFITFVKEKSAEFWNIPENYEKLSEFLKTHVLGRSSSSSAKTTSAKPDKRPRRDDRSNGDRRDHRDKDGEKRRRVSSDTQSLEVLFASVNGNTITGSQQQQQQQPPLVSPIAIAGQKTSPPSLMSLPFLAPPQQGINSYNQPQMMHQELQYPSQHQQPHFHQPVYSSYPMGDADVDLMNEIFL</sequence>
<feature type="region of interest" description="Disordered" evidence="1">
    <location>
        <begin position="234"/>
        <end position="260"/>
    </location>
</feature>
<reference evidence="2" key="2">
    <citation type="submission" date="2022-06" db="UniProtKB">
        <authorList>
            <consortium name="EnsemblMetazoa"/>
        </authorList>
    </citation>
    <scope>IDENTIFICATION</scope>
    <source>
        <strain evidence="2">DF5081</strain>
    </source>
</reference>
<feature type="compositionally biased region" description="Basic and acidic residues" evidence="1">
    <location>
        <begin position="16"/>
        <end position="37"/>
    </location>
</feature>
<evidence type="ECO:0000256" key="1">
    <source>
        <dbReference type="SAM" id="MobiDB-lite"/>
    </source>
</evidence>
<feature type="compositionally biased region" description="Basic and acidic residues" evidence="1">
    <location>
        <begin position="492"/>
        <end position="517"/>
    </location>
</feature>
<feature type="compositionally biased region" description="Basic and acidic residues" evidence="1">
    <location>
        <begin position="286"/>
        <end position="305"/>
    </location>
</feature>
<dbReference type="Proteomes" id="UP000005237">
    <property type="component" value="Unassembled WGS sequence"/>
</dbReference>
<feature type="region of interest" description="Disordered" evidence="1">
    <location>
        <begin position="286"/>
        <end position="322"/>
    </location>
</feature>
<name>A0A8R1DEP3_CAEJA</name>
<reference evidence="3" key="1">
    <citation type="submission" date="2010-08" db="EMBL/GenBank/DDBJ databases">
        <authorList>
            <consortium name="Caenorhabditis japonica Sequencing Consortium"/>
            <person name="Wilson R.K."/>
        </authorList>
    </citation>
    <scope>NUCLEOTIDE SEQUENCE [LARGE SCALE GENOMIC DNA]</scope>
    <source>
        <strain evidence="3">DF5081</strain>
    </source>
</reference>
<feature type="region of interest" description="Disordered" evidence="1">
    <location>
        <begin position="1"/>
        <end position="71"/>
    </location>
</feature>
<feature type="region of interest" description="Disordered" evidence="1">
    <location>
        <begin position="480"/>
        <end position="525"/>
    </location>
</feature>
<feature type="compositionally biased region" description="Low complexity" evidence="1">
    <location>
        <begin position="481"/>
        <end position="491"/>
    </location>
</feature>